<dbReference type="Proteomes" id="UP000196386">
    <property type="component" value="Unassembled WGS sequence"/>
</dbReference>
<evidence type="ECO:0000313" key="5">
    <source>
        <dbReference type="Proteomes" id="UP000196386"/>
    </source>
</evidence>
<evidence type="ECO:0000256" key="1">
    <source>
        <dbReference type="SAM" id="Phobius"/>
    </source>
</evidence>
<gene>
    <name evidence="3" type="ORF">B5F11_19775</name>
    <name evidence="2" type="ORF">ERS852551_01766</name>
</gene>
<reference evidence="3" key="3">
    <citation type="journal article" date="2018" name="BMC Genomics">
        <title>Whole genome sequencing and function prediction of 133 gut anaerobes isolated from chicken caecum in pure cultures.</title>
        <authorList>
            <person name="Medvecky M."/>
            <person name="Cejkova D."/>
            <person name="Polansky O."/>
            <person name="Karasova D."/>
            <person name="Kubasova T."/>
            <person name="Cizek A."/>
            <person name="Rychlik I."/>
        </authorList>
    </citation>
    <scope>NUCLEOTIDE SEQUENCE</scope>
    <source>
        <strain evidence="3">An175</strain>
    </source>
</reference>
<dbReference type="InterPro" id="IPR032111">
    <property type="entry name" value="Clostridium_phage_holin"/>
</dbReference>
<accession>A0A174QIL6</accession>
<keyword evidence="1" id="KW-1133">Transmembrane helix</keyword>
<organism evidence="2 4">
    <name type="scientific">Anaerotruncus colihominis</name>
    <dbReference type="NCBI Taxonomy" id="169435"/>
    <lineage>
        <taxon>Bacteria</taxon>
        <taxon>Bacillati</taxon>
        <taxon>Bacillota</taxon>
        <taxon>Clostridia</taxon>
        <taxon>Eubacteriales</taxon>
        <taxon>Oscillospiraceae</taxon>
        <taxon>Anaerotruncus</taxon>
    </lineage>
</organism>
<dbReference type="Proteomes" id="UP000095765">
    <property type="component" value="Unassembled WGS sequence"/>
</dbReference>
<sequence>MIIPDLVFLVAFVYVVSLFLKKLPAFKAEWMIPLVLWLVAIVAALLVLAIHLGQSFTPATILSGALQGTFITAVALFGNQIFKQIADKRLDDQK</sequence>
<keyword evidence="1" id="KW-0812">Transmembrane</keyword>
<reference evidence="2 4" key="1">
    <citation type="submission" date="2015-09" db="EMBL/GenBank/DDBJ databases">
        <authorList>
            <consortium name="Pathogen Informatics"/>
        </authorList>
    </citation>
    <scope>NUCLEOTIDE SEQUENCE [LARGE SCALE GENOMIC DNA]</scope>
    <source>
        <strain evidence="2 4">2789STDY5834939</strain>
    </source>
</reference>
<feature type="transmembrane region" description="Helical" evidence="1">
    <location>
        <begin position="30"/>
        <end position="53"/>
    </location>
</feature>
<dbReference type="EMBL" id="CZBE01000010">
    <property type="protein sequence ID" value="CUP73112.1"/>
    <property type="molecule type" value="Genomic_DNA"/>
</dbReference>
<dbReference type="Pfam" id="PF16079">
    <property type="entry name" value="Phage_holin_5_2"/>
    <property type="match status" value="1"/>
</dbReference>
<proteinExistence type="predicted"/>
<dbReference type="EMBL" id="NFKP01000045">
    <property type="protein sequence ID" value="OUP65308.1"/>
    <property type="molecule type" value="Genomic_DNA"/>
</dbReference>
<keyword evidence="1" id="KW-0472">Membrane</keyword>
<evidence type="ECO:0000313" key="2">
    <source>
        <dbReference type="EMBL" id="CUP73112.1"/>
    </source>
</evidence>
<evidence type="ECO:0008006" key="6">
    <source>
        <dbReference type="Google" id="ProtNLM"/>
    </source>
</evidence>
<dbReference type="AlphaFoldDB" id="A0A174QIL6"/>
<evidence type="ECO:0000313" key="3">
    <source>
        <dbReference type="EMBL" id="OUP65308.1"/>
    </source>
</evidence>
<evidence type="ECO:0000313" key="4">
    <source>
        <dbReference type="Proteomes" id="UP000095765"/>
    </source>
</evidence>
<feature type="transmembrane region" description="Helical" evidence="1">
    <location>
        <begin position="59"/>
        <end position="79"/>
    </location>
</feature>
<feature type="transmembrane region" description="Helical" evidence="1">
    <location>
        <begin position="6"/>
        <end position="23"/>
    </location>
</feature>
<protein>
    <recommendedName>
        <fullName evidence="6">Holin</fullName>
    </recommendedName>
</protein>
<reference evidence="5" key="2">
    <citation type="submission" date="2017-04" db="EMBL/GenBank/DDBJ databases">
        <title>Function of individual gut microbiota members based on whole genome sequencing of pure cultures obtained from chicken caecum.</title>
        <authorList>
            <person name="Medvecky M."/>
            <person name="Cejkova D."/>
            <person name="Polansky O."/>
            <person name="Karasova D."/>
            <person name="Kubasova T."/>
            <person name="Cizek A."/>
            <person name="Rychlik I."/>
        </authorList>
    </citation>
    <scope>NUCLEOTIDE SEQUENCE [LARGE SCALE GENOMIC DNA]</scope>
    <source>
        <strain evidence="5">An175</strain>
    </source>
</reference>
<name>A0A174QIL6_9FIRM</name>
<dbReference type="RefSeq" id="WP_006876247.1">
    <property type="nucleotide sequence ID" value="NZ_CP102255.1"/>
</dbReference>
<dbReference type="OrthoDB" id="9915422at2"/>